<reference evidence="2 3" key="1">
    <citation type="journal article" date="2013" name="Genome Biol.">
        <title>Genome of Acanthamoeba castellanii highlights extensive lateral gene transfer and early evolution of tyrosine kinase signaling.</title>
        <authorList>
            <person name="Clarke M."/>
            <person name="Lohan A.J."/>
            <person name="Liu B."/>
            <person name="Lagkouvardos I."/>
            <person name="Roy S."/>
            <person name="Zafar N."/>
            <person name="Bertelli C."/>
            <person name="Schilde C."/>
            <person name="Kianianmomeni A."/>
            <person name="Burglin T.R."/>
            <person name="Frech C."/>
            <person name="Turcotte B."/>
            <person name="Kopec K.O."/>
            <person name="Synnott J.M."/>
            <person name="Choo C."/>
            <person name="Paponov I."/>
            <person name="Finkler A."/>
            <person name="Soon Heng Tan C."/>
            <person name="Hutchins A.P."/>
            <person name="Weinmeier T."/>
            <person name="Rattei T."/>
            <person name="Chu J.S."/>
            <person name="Gimenez G."/>
            <person name="Irimia M."/>
            <person name="Rigden D.J."/>
            <person name="Fitzpatrick D.A."/>
            <person name="Lorenzo-Morales J."/>
            <person name="Bateman A."/>
            <person name="Chiu C.H."/>
            <person name="Tang P."/>
            <person name="Hegemann P."/>
            <person name="Fromm H."/>
            <person name="Raoult D."/>
            <person name="Greub G."/>
            <person name="Miranda-Saavedra D."/>
            <person name="Chen N."/>
            <person name="Nash P."/>
            <person name="Ginger M.L."/>
            <person name="Horn M."/>
            <person name="Schaap P."/>
            <person name="Caler L."/>
            <person name="Loftus B."/>
        </authorList>
    </citation>
    <scope>NUCLEOTIDE SEQUENCE [LARGE SCALE GENOMIC DNA]</scope>
    <source>
        <strain evidence="2 3">Neff</strain>
    </source>
</reference>
<sequence length="140" mass="15801">MTMHVDGPYVDKSAIVDHKNGTYTLLYRVSRAAQYNISVYHQGILLRIDKRMASERVVEDRRPRQTGPGTHGRGENDTRKGQGKLVWPGGGYYVGEWHDGPTRKALPHQAHGFGRREYGNGATYVGSYEKDRRVGTRSGR</sequence>
<keyword evidence="3" id="KW-1185">Reference proteome</keyword>
<dbReference type="GeneID" id="14926425"/>
<feature type="compositionally biased region" description="Basic and acidic residues" evidence="1">
    <location>
        <begin position="54"/>
        <end position="63"/>
    </location>
</feature>
<accession>L8HIF1</accession>
<organism evidence="2 3">
    <name type="scientific">Acanthamoeba castellanii (strain ATCC 30010 / Neff)</name>
    <dbReference type="NCBI Taxonomy" id="1257118"/>
    <lineage>
        <taxon>Eukaryota</taxon>
        <taxon>Amoebozoa</taxon>
        <taxon>Discosea</taxon>
        <taxon>Longamoebia</taxon>
        <taxon>Centramoebida</taxon>
        <taxon>Acanthamoebidae</taxon>
        <taxon>Acanthamoeba</taxon>
    </lineage>
</organism>
<evidence type="ECO:0000313" key="3">
    <source>
        <dbReference type="Proteomes" id="UP000011083"/>
    </source>
</evidence>
<dbReference type="EMBL" id="KB007805">
    <property type="protein sequence ID" value="ELR25374.1"/>
    <property type="molecule type" value="Genomic_DNA"/>
</dbReference>
<dbReference type="OrthoDB" id="28064at2759"/>
<dbReference type="SUPFAM" id="SSF82185">
    <property type="entry name" value="Histone H3 K4-specific methyltransferase SET7/9 N-terminal domain"/>
    <property type="match status" value="1"/>
</dbReference>
<evidence type="ECO:0000256" key="1">
    <source>
        <dbReference type="SAM" id="MobiDB-lite"/>
    </source>
</evidence>
<dbReference type="Proteomes" id="UP000011083">
    <property type="component" value="Unassembled WGS sequence"/>
</dbReference>
<dbReference type="VEuPathDB" id="AmoebaDB:ACA1_292130"/>
<gene>
    <name evidence="2" type="ORF">ACA1_292130</name>
</gene>
<dbReference type="Gene3D" id="2.20.110.10">
    <property type="entry name" value="Histone H3 K4-specific methyltransferase SET7/9 N-terminal domain"/>
    <property type="match status" value="1"/>
</dbReference>
<name>L8HIF1_ACACF</name>
<proteinExistence type="predicted"/>
<dbReference type="AlphaFoldDB" id="L8HIF1"/>
<feature type="region of interest" description="Disordered" evidence="1">
    <location>
        <begin position="54"/>
        <end position="84"/>
    </location>
</feature>
<protein>
    <submittedName>
        <fullName evidence="2">Uncharacterized protein</fullName>
    </submittedName>
</protein>
<dbReference type="RefSeq" id="XP_004368129.1">
    <property type="nucleotide sequence ID" value="XM_004368072.1"/>
</dbReference>
<evidence type="ECO:0000313" key="2">
    <source>
        <dbReference type="EMBL" id="ELR25374.1"/>
    </source>
</evidence>
<dbReference type="KEGG" id="acan:ACA1_292130"/>